<feature type="region of interest" description="Disordered" evidence="1">
    <location>
        <begin position="1"/>
        <end position="20"/>
    </location>
</feature>
<dbReference type="InterPro" id="IPR001932">
    <property type="entry name" value="PPM-type_phosphatase-like_dom"/>
</dbReference>
<dbReference type="InterPro" id="IPR036457">
    <property type="entry name" value="PPM-type-like_dom_sf"/>
</dbReference>
<feature type="domain" description="PPM-type phosphatase" evidence="2">
    <location>
        <begin position="48"/>
        <end position="289"/>
    </location>
</feature>
<proteinExistence type="predicted"/>
<dbReference type="AlphaFoldDB" id="A0A6J4HZ38"/>
<organism evidence="3">
    <name type="scientific">uncultured Armatimonadetes bacterium</name>
    <dbReference type="NCBI Taxonomy" id="157466"/>
    <lineage>
        <taxon>Bacteria</taxon>
        <taxon>Bacillati</taxon>
        <taxon>Armatimonadota</taxon>
        <taxon>environmental samples</taxon>
    </lineage>
</organism>
<dbReference type="GO" id="GO:0004722">
    <property type="term" value="F:protein serine/threonine phosphatase activity"/>
    <property type="evidence" value="ECO:0007669"/>
    <property type="project" value="InterPro"/>
</dbReference>
<dbReference type="SUPFAM" id="SSF81606">
    <property type="entry name" value="PP2C-like"/>
    <property type="match status" value="1"/>
</dbReference>
<evidence type="ECO:0000313" key="3">
    <source>
        <dbReference type="EMBL" id="CAA9237943.1"/>
    </source>
</evidence>
<reference evidence="3" key="1">
    <citation type="submission" date="2020-02" db="EMBL/GenBank/DDBJ databases">
        <authorList>
            <person name="Meier V. D."/>
        </authorList>
    </citation>
    <scope>NUCLEOTIDE SEQUENCE</scope>
    <source>
        <strain evidence="3">AVDCRST_MAG63</strain>
    </source>
</reference>
<dbReference type="Gene3D" id="3.60.40.10">
    <property type="entry name" value="PPM-type phosphatase domain"/>
    <property type="match status" value="1"/>
</dbReference>
<evidence type="ECO:0000256" key="1">
    <source>
        <dbReference type="SAM" id="MobiDB-lite"/>
    </source>
</evidence>
<name>A0A6J4HZ38_9BACT</name>
<dbReference type="SMART" id="SM00332">
    <property type="entry name" value="PP2Cc"/>
    <property type="match status" value="1"/>
</dbReference>
<dbReference type="SMART" id="SM00331">
    <property type="entry name" value="PP2C_SIG"/>
    <property type="match status" value="1"/>
</dbReference>
<dbReference type="EMBL" id="CADCTO010000170">
    <property type="protein sequence ID" value="CAA9237943.1"/>
    <property type="molecule type" value="Genomic_DNA"/>
</dbReference>
<dbReference type="PANTHER" id="PTHR47992">
    <property type="entry name" value="PROTEIN PHOSPHATASE"/>
    <property type="match status" value="1"/>
</dbReference>
<gene>
    <name evidence="3" type="ORF">AVDCRST_MAG63-1289</name>
</gene>
<accession>A0A6J4HZ38</accession>
<dbReference type="CDD" id="cd00143">
    <property type="entry name" value="PP2Cc"/>
    <property type="match status" value="1"/>
</dbReference>
<dbReference type="PROSITE" id="PS51746">
    <property type="entry name" value="PPM_2"/>
    <property type="match status" value="1"/>
</dbReference>
<dbReference type="Pfam" id="PF13672">
    <property type="entry name" value="PP2C_2"/>
    <property type="match status" value="1"/>
</dbReference>
<dbReference type="NCBIfam" id="NF033484">
    <property type="entry name" value="Stp1_PP2C_phos"/>
    <property type="match status" value="1"/>
</dbReference>
<dbReference type="InterPro" id="IPR015655">
    <property type="entry name" value="PP2C"/>
</dbReference>
<evidence type="ECO:0000259" key="2">
    <source>
        <dbReference type="PROSITE" id="PS51746"/>
    </source>
</evidence>
<protein>
    <submittedName>
        <fullName evidence="3">Protein serine/threonine phosphatase PrpC, regulation of stationary phase</fullName>
    </submittedName>
</protein>
<sequence>MSTAPLTNVNGSGNPAQNDTTAELDAASIVLGWEALARRRPRQHAEISWGARSDIGRARENNEDKFDFFLPDDAPTLAVKGRLWAVADGMGGHNAGQIASEAALKSIIRAYFADPGENVADSLRAAIAGANALIFHAARQFPDRQGMGTTVLVAVAHEDTLTLAHVGDSRAYLLRDGSLRLLTDDHSWVEEQVKRGSLTREEAQTSPYRNVITRSIGIGESVQSDILTERLREGDVILLCSDGLSGFIDEAAIRERLERASPSAAALALIDAANDAGGRDNITALVLTVRRIASYPGDGEAAAAAG</sequence>